<dbReference type="InterPro" id="IPR036259">
    <property type="entry name" value="MFS_trans_sf"/>
</dbReference>
<feature type="transmembrane region" description="Helical" evidence="8">
    <location>
        <begin position="89"/>
        <end position="107"/>
    </location>
</feature>
<feature type="domain" description="Major facilitator superfamily (MFS) profile" evidence="9">
    <location>
        <begin position="17"/>
        <end position="425"/>
    </location>
</feature>
<evidence type="ECO:0000256" key="5">
    <source>
        <dbReference type="ARBA" id="ARBA00022847"/>
    </source>
</evidence>
<dbReference type="OrthoDB" id="3690818at2"/>
<keyword evidence="2" id="KW-0813">Transport</keyword>
<dbReference type="GO" id="GO:0005886">
    <property type="term" value="C:plasma membrane"/>
    <property type="evidence" value="ECO:0007669"/>
    <property type="project" value="UniProtKB-SubCell"/>
</dbReference>
<dbReference type="GO" id="GO:0015293">
    <property type="term" value="F:symporter activity"/>
    <property type="evidence" value="ECO:0007669"/>
    <property type="project" value="UniProtKB-KW"/>
</dbReference>
<dbReference type="EMBL" id="LN614827">
    <property type="protein sequence ID" value="CEG58789.1"/>
    <property type="molecule type" value="Genomic_DNA"/>
</dbReference>
<keyword evidence="7 8" id="KW-0472">Membrane</keyword>
<keyword evidence="4 8" id="KW-0812">Transmembrane</keyword>
<feature type="transmembrane region" description="Helical" evidence="8">
    <location>
        <begin position="270"/>
        <end position="292"/>
    </location>
</feature>
<feature type="transmembrane region" description="Helical" evidence="8">
    <location>
        <begin position="397"/>
        <end position="416"/>
    </location>
</feature>
<dbReference type="PROSITE" id="PS50850">
    <property type="entry name" value="MFS"/>
    <property type="match status" value="1"/>
</dbReference>
<feature type="transmembrane region" description="Helical" evidence="8">
    <location>
        <begin position="50"/>
        <end position="69"/>
    </location>
</feature>
<feature type="transmembrane region" description="Helical" evidence="8">
    <location>
        <begin position="370"/>
        <end position="391"/>
    </location>
</feature>
<organism evidence="10 11">
    <name type="scientific">Legionella fallonii LLAP-10</name>
    <dbReference type="NCBI Taxonomy" id="1212491"/>
    <lineage>
        <taxon>Bacteria</taxon>
        <taxon>Pseudomonadati</taxon>
        <taxon>Pseudomonadota</taxon>
        <taxon>Gammaproteobacteria</taxon>
        <taxon>Legionellales</taxon>
        <taxon>Legionellaceae</taxon>
        <taxon>Legionella</taxon>
    </lineage>
</organism>
<feature type="transmembrane region" description="Helical" evidence="8">
    <location>
        <begin position="154"/>
        <end position="176"/>
    </location>
</feature>
<evidence type="ECO:0000256" key="2">
    <source>
        <dbReference type="ARBA" id="ARBA00022448"/>
    </source>
</evidence>
<name>A0A098G8G9_9GAMM</name>
<accession>A0A098G8G9</accession>
<evidence type="ECO:0000256" key="1">
    <source>
        <dbReference type="ARBA" id="ARBA00004651"/>
    </source>
</evidence>
<evidence type="ECO:0000256" key="6">
    <source>
        <dbReference type="ARBA" id="ARBA00022989"/>
    </source>
</evidence>
<feature type="transmembrane region" description="Helical" evidence="8">
    <location>
        <begin position="20"/>
        <end position="44"/>
    </location>
</feature>
<feature type="transmembrane region" description="Helical" evidence="8">
    <location>
        <begin position="330"/>
        <end position="358"/>
    </location>
</feature>
<dbReference type="InterPro" id="IPR020846">
    <property type="entry name" value="MFS_dom"/>
</dbReference>
<feature type="transmembrane region" description="Helical" evidence="8">
    <location>
        <begin position="113"/>
        <end position="133"/>
    </location>
</feature>
<dbReference type="InterPro" id="IPR011701">
    <property type="entry name" value="MFS"/>
</dbReference>
<reference evidence="11" key="1">
    <citation type="submission" date="2014-09" db="EMBL/GenBank/DDBJ databases">
        <authorList>
            <person name="Gomez-Valero L."/>
        </authorList>
    </citation>
    <scope>NUCLEOTIDE SEQUENCE [LARGE SCALE GENOMIC DNA]</scope>
    <source>
        <strain evidence="11">ATCC700992</strain>
    </source>
</reference>
<comment type="subcellular location">
    <subcellularLocation>
        <location evidence="1">Cell membrane</location>
        <topology evidence="1">Multi-pass membrane protein</topology>
    </subcellularLocation>
</comment>
<gene>
    <name evidence="10" type="ORF">LFA_3457</name>
</gene>
<keyword evidence="3" id="KW-1003">Cell membrane</keyword>
<evidence type="ECO:0000256" key="3">
    <source>
        <dbReference type="ARBA" id="ARBA00022475"/>
    </source>
</evidence>
<dbReference type="STRING" id="1212491.LFA_3457"/>
<dbReference type="InterPro" id="IPR051084">
    <property type="entry name" value="H+-coupled_symporters"/>
</dbReference>
<feature type="transmembrane region" description="Helical" evidence="8">
    <location>
        <begin position="304"/>
        <end position="324"/>
    </location>
</feature>
<keyword evidence="5" id="KW-0769">Symport</keyword>
<feature type="transmembrane region" description="Helical" evidence="8">
    <location>
        <begin position="188"/>
        <end position="207"/>
    </location>
</feature>
<dbReference type="RefSeq" id="WP_045097032.1">
    <property type="nucleotide sequence ID" value="NZ_LN614827.1"/>
</dbReference>
<evidence type="ECO:0000256" key="8">
    <source>
        <dbReference type="SAM" id="Phobius"/>
    </source>
</evidence>
<keyword evidence="11" id="KW-1185">Reference proteome</keyword>
<evidence type="ECO:0000313" key="10">
    <source>
        <dbReference type="EMBL" id="CEG58789.1"/>
    </source>
</evidence>
<feature type="transmembrane region" description="Helical" evidence="8">
    <location>
        <begin position="239"/>
        <end position="264"/>
    </location>
</feature>
<keyword evidence="6 8" id="KW-1133">Transmembrane helix</keyword>
<dbReference type="Gene3D" id="1.20.1250.20">
    <property type="entry name" value="MFS general substrate transporter like domains"/>
    <property type="match status" value="2"/>
</dbReference>
<dbReference type="SUPFAM" id="SSF103473">
    <property type="entry name" value="MFS general substrate transporter"/>
    <property type="match status" value="1"/>
</dbReference>
<evidence type="ECO:0000259" key="9">
    <source>
        <dbReference type="PROSITE" id="PS50850"/>
    </source>
</evidence>
<protein>
    <submittedName>
        <fullName evidence="10">Putative proline/betaine transporter</fullName>
    </submittedName>
</protein>
<proteinExistence type="predicted"/>
<sequence>MGLHTDSFKLNDKEKRIVHLAALGGMLEFYDFIIYGVFSVYFAQQFFPESAPLLAVIKSYAIFILGYIARPIGGMLFSHIGDEYGRKKVLVVTIVLMGLSSLAIGILPTYEQIGIVAPLLLLLFRLIQGLAIGGELPSTYVYISESLPGKQGTGFGLTMFGVNSGLLLGMAINQLLTSLLSIEELSSYGWRLPFIFGGVLCVISYHIRRTLGETSAFNKIHDKPVFPLATLLKEHLPQLVTGIAITAIMSGLAVLTIIFMPTYLNEMLHINAHLVGHIMPVMMLFNVIAIYFTGKIANRVAPSIILNYLLLLSAVLIPLSYWLISVNTSSVFLVLGLIILGVLEGVAAMIIPLIICSLFTTSIRLTGVALCYNIGFTLFGGIAPMVVSTLINMGYNVYLTPLIYLLAIVIICSFGLKNLMSRQPTHLPITN</sequence>
<evidence type="ECO:0000256" key="7">
    <source>
        <dbReference type="ARBA" id="ARBA00023136"/>
    </source>
</evidence>
<dbReference type="PANTHER" id="PTHR43528:SF1">
    <property type="entry name" value="ALPHA-KETOGLUTARATE PERMEASE"/>
    <property type="match status" value="1"/>
</dbReference>
<dbReference type="HOGENOM" id="CLU_001265_39_0_6"/>
<dbReference type="Proteomes" id="UP000032430">
    <property type="component" value="Chromosome I"/>
</dbReference>
<evidence type="ECO:0000313" key="11">
    <source>
        <dbReference type="Proteomes" id="UP000032430"/>
    </source>
</evidence>
<dbReference type="Pfam" id="PF07690">
    <property type="entry name" value="MFS_1"/>
    <property type="match status" value="1"/>
</dbReference>
<evidence type="ECO:0000256" key="4">
    <source>
        <dbReference type="ARBA" id="ARBA00022692"/>
    </source>
</evidence>
<dbReference type="AlphaFoldDB" id="A0A098G8G9"/>
<dbReference type="KEGG" id="lfa:LFA_3457"/>
<dbReference type="PANTHER" id="PTHR43528">
    <property type="entry name" value="ALPHA-KETOGLUTARATE PERMEASE"/>
    <property type="match status" value="1"/>
</dbReference>